<proteinExistence type="predicted"/>
<dbReference type="EMBL" id="JBCGDC010000206">
    <property type="protein sequence ID" value="MFB6398156.1"/>
    <property type="molecule type" value="Genomic_DNA"/>
</dbReference>
<dbReference type="InterPro" id="IPR036388">
    <property type="entry name" value="WH-like_DNA-bd_sf"/>
</dbReference>
<name>A0ABV5D2A8_9ACTN</name>
<comment type="caution">
    <text evidence="2">The sequence shown here is derived from an EMBL/GenBank/DDBJ whole genome shotgun (WGS) entry which is preliminary data.</text>
</comment>
<organism evidence="2 3">
    <name type="scientific">Polymorphospora lycopeni</name>
    <dbReference type="NCBI Taxonomy" id="3140240"/>
    <lineage>
        <taxon>Bacteria</taxon>
        <taxon>Bacillati</taxon>
        <taxon>Actinomycetota</taxon>
        <taxon>Actinomycetes</taxon>
        <taxon>Micromonosporales</taxon>
        <taxon>Micromonosporaceae</taxon>
        <taxon>Polymorphospora</taxon>
    </lineage>
</organism>
<reference evidence="2 3" key="1">
    <citation type="submission" date="2024-04" db="EMBL/GenBank/DDBJ databases">
        <title>Polymorphospora sp. isolated from Baiyangdian Lake in Xiong'an New Area.</title>
        <authorList>
            <person name="Zhang X."/>
            <person name="Liu J."/>
        </authorList>
    </citation>
    <scope>NUCLEOTIDE SEQUENCE [LARGE SCALE GENOMIC DNA]</scope>
    <source>
        <strain evidence="2 3">2-325</strain>
    </source>
</reference>
<dbReference type="Proteomes" id="UP001582793">
    <property type="component" value="Unassembled WGS sequence"/>
</dbReference>
<evidence type="ECO:0000313" key="3">
    <source>
        <dbReference type="Proteomes" id="UP001582793"/>
    </source>
</evidence>
<evidence type="ECO:0000313" key="2">
    <source>
        <dbReference type="EMBL" id="MFB6398156.1"/>
    </source>
</evidence>
<keyword evidence="3" id="KW-1185">Reference proteome</keyword>
<feature type="region of interest" description="Disordered" evidence="1">
    <location>
        <begin position="1"/>
        <end position="105"/>
    </location>
</feature>
<dbReference type="RefSeq" id="WP_364217304.1">
    <property type="nucleotide sequence ID" value="NZ_JBCGDC010000206.1"/>
</dbReference>
<dbReference type="Gene3D" id="1.10.10.10">
    <property type="entry name" value="Winged helix-like DNA-binding domain superfamily/Winged helix DNA-binding domain"/>
    <property type="match status" value="1"/>
</dbReference>
<protein>
    <recommendedName>
        <fullName evidence="4">HTH luxR-type domain-containing protein</fullName>
    </recommendedName>
</protein>
<gene>
    <name evidence="2" type="ORF">AAFH96_34535</name>
</gene>
<accession>A0ABV5D2A8</accession>
<evidence type="ECO:0008006" key="4">
    <source>
        <dbReference type="Google" id="ProtNLM"/>
    </source>
</evidence>
<evidence type="ECO:0000256" key="1">
    <source>
        <dbReference type="SAM" id="MobiDB-lite"/>
    </source>
</evidence>
<sequence>MPDAIRPRQLVRQPALAGRPQMTTMDPAAGARGGTTSDTRKPWNDRPAAPPRPVVPADRSRVAGGQVRVPPVWPPATAPAGVRAPQPPAQRNVLTAPPGSVEPPPDHLLPILAQLMTGATDVTASQRLGMSPRTFSRRVSELLEHLGVMSRFQAGVASANQGWVLPRQQPPARNH</sequence>